<dbReference type="AlphaFoldDB" id="A0A3P6DML9"/>
<gene>
    <name evidence="1" type="ORF">BOLC9T52991H</name>
</gene>
<evidence type="ECO:0008006" key="2">
    <source>
        <dbReference type="Google" id="ProtNLM"/>
    </source>
</evidence>
<name>A0A3P6DML9_BRAOL</name>
<sequence>MELSFVNQVRPSENFMASQVKVLHTWKRFTPLRGETLEIVFSMHMYGNKIHASCKKTYFDRLEKKYLLVLGETLTISW</sequence>
<dbReference type="EMBL" id="LR031875">
    <property type="protein sequence ID" value="VDD27668.1"/>
    <property type="molecule type" value="Genomic_DNA"/>
</dbReference>
<protein>
    <recommendedName>
        <fullName evidence="2">DUF223 domain-containing protein</fullName>
    </recommendedName>
</protein>
<evidence type="ECO:0000313" key="1">
    <source>
        <dbReference type="EMBL" id="VDD27668.1"/>
    </source>
</evidence>
<reference evidence="1" key="1">
    <citation type="submission" date="2018-11" db="EMBL/GenBank/DDBJ databases">
        <authorList>
            <consortium name="Genoscope - CEA"/>
            <person name="William W."/>
        </authorList>
    </citation>
    <scope>NUCLEOTIDE SEQUENCE</scope>
</reference>
<accession>A0A3P6DML9</accession>
<proteinExistence type="predicted"/>
<organism evidence="1">
    <name type="scientific">Brassica oleracea</name>
    <name type="common">Wild cabbage</name>
    <dbReference type="NCBI Taxonomy" id="3712"/>
    <lineage>
        <taxon>Eukaryota</taxon>
        <taxon>Viridiplantae</taxon>
        <taxon>Streptophyta</taxon>
        <taxon>Embryophyta</taxon>
        <taxon>Tracheophyta</taxon>
        <taxon>Spermatophyta</taxon>
        <taxon>Magnoliopsida</taxon>
        <taxon>eudicotyledons</taxon>
        <taxon>Gunneridae</taxon>
        <taxon>Pentapetalae</taxon>
        <taxon>rosids</taxon>
        <taxon>malvids</taxon>
        <taxon>Brassicales</taxon>
        <taxon>Brassicaceae</taxon>
        <taxon>Brassiceae</taxon>
        <taxon>Brassica</taxon>
    </lineage>
</organism>